<evidence type="ECO:0000256" key="7">
    <source>
        <dbReference type="ARBA" id="ARBA00023237"/>
    </source>
</evidence>
<evidence type="ECO:0000256" key="2">
    <source>
        <dbReference type="ARBA" id="ARBA00008163"/>
    </source>
</evidence>
<keyword evidence="7" id="KW-0998">Cell outer membrane</keyword>
<reference evidence="9" key="1">
    <citation type="submission" date="2018-02" db="EMBL/GenBank/DDBJ databases">
        <authorList>
            <person name="Vasarhelyi B.M."/>
            <person name="Deshmukh S."/>
            <person name="Balint B."/>
            <person name="Kukolya J."/>
        </authorList>
    </citation>
    <scope>NUCLEOTIDE SEQUENCE</scope>
    <source>
        <strain evidence="9">KB22</strain>
    </source>
</reference>
<dbReference type="InterPro" id="IPR005017">
    <property type="entry name" value="OMPP1/FadL/TodX"/>
</dbReference>
<keyword evidence="10" id="KW-1185">Reference proteome</keyword>
<evidence type="ECO:0000256" key="6">
    <source>
        <dbReference type="ARBA" id="ARBA00023136"/>
    </source>
</evidence>
<proteinExistence type="inferred from homology"/>
<gene>
    <name evidence="9" type="ORF">C4F49_13135</name>
</gene>
<dbReference type="EMBL" id="PRDK01000007">
    <property type="protein sequence ID" value="MBE8714626.1"/>
    <property type="molecule type" value="Genomic_DNA"/>
</dbReference>
<keyword evidence="6" id="KW-0472">Membrane</keyword>
<evidence type="ECO:0000256" key="3">
    <source>
        <dbReference type="ARBA" id="ARBA00022452"/>
    </source>
</evidence>
<evidence type="ECO:0008006" key="11">
    <source>
        <dbReference type="Google" id="ProtNLM"/>
    </source>
</evidence>
<evidence type="ECO:0000256" key="8">
    <source>
        <dbReference type="SAM" id="SignalP"/>
    </source>
</evidence>
<comment type="caution">
    <text evidence="9">The sequence shown here is derived from an EMBL/GenBank/DDBJ whole genome shotgun (WGS) entry which is preliminary data.</text>
</comment>
<comment type="similarity">
    <text evidence="2">Belongs to the OmpP1/FadL family.</text>
</comment>
<feature type="chain" id="PRO_5037485728" description="Outer membrane protein transport protein (OMPP1/FadL/TodX)" evidence="8">
    <location>
        <begin position="22"/>
        <end position="524"/>
    </location>
</feature>
<comment type="subcellular location">
    <subcellularLocation>
        <location evidence="1">Cell outer membrane</location>
        <topology evidence="1">Multi-pass membrane protein</topology>
    </subcellularLocation>
</comment>
<sequence length="524" mass="58137">MIKKVTLLTTLLSVGTILTQAQSVKDALIISQEFNNGTARFKGLGGAQTALGGDISSISGNPAGLGFFGQSDFSVTGSYLNTKNKGSYFGETNSQSKNNFGVDNAGIVLHMPTYRNGGNLDKGWLNFNVGVSYNKTNNFTNHLFYGGTNSNSTIVQSYTDLMYQDATWQEDFQDTYLVEPYGDASKGFFPITREGDAKYQQNELVETGYNSRTNLSFGGNYSNKFYVGVSFGFTSLRYDASKHFGEYGWTKDAAAVAANNPNSVFLDPTNDANQYLDASYDLVDNYGYSSRGSGFDFKLGFIYKPKEDWNIGVTIQTPTWMTISDHLYTYKETSFYDDENTDTRFGYNRLVIDPIDPTDYNVRTPFKFSLGATKFFSRGLITADAEFVDYSSTRYREIDGMYMDNAYTRYIDDTNNGIKETYKAAINARLGGEVLINSFLSGRAGVNYFGTPYKNADNSNYNGSLGLGVKLNSSLYLDLAVQHSILKYSESPYVYDQEFWGTASPVADITVNRTNAVLTLGAKF</sequence>
<dbReference type="Proteomes" id="UP000616201">
    <property type="component" value="Unassembled WGS sequence"/>
</dbReference>
<evidence type="ECO:0000256" key="5">
    <source>
        <dbReference type="ARBA" id="ARBA00022729"/>
    </source>
</evidence>
<dbReference type="SUPFAM" id="SSF56935">
    <property type="entry name" value="Porins"/>
    <property type="match status" value="2"/>
</dbReference>
<keyword evidence="4" id="KW-0812">Transmembrane</keyword>
<dbReference type="AlphaFoldDB" id="A0A928YQU4"/>
<evidence type="ECO:0000313" key="9">
    <source>
        <dbReference type="EMBL" id="MBE8714626.1"/>
    </source>
</evidence>
<accession>A0A928YQU4</accession>
<evidence type="ECO:0000313" key="10">
    <source>
        <dbReference type="Proteomes" id="UP000616201"/>
    </source>
</evidence>
<feature type="signal peptide" evidence="8">
    <location>
        <begin position="1"/>
        <end position="21"/>
    </location>
</feature>
<dbReference type="GO" id="GO:0009279">
    <property type="term" value="C:cell outer membrane"/>
    <property type="evidence" value="ECO:0007669"/>
    <property type="project" value="UniProtKB-SubCell"/>
</dbReference>
<keyword evidence="3" id="KW-1134">Transmembrane beta strand</keyword>
<evidence type="ECO:0000256" key="4">
    <source>
        <dbReference type="ARBA" id="ARBA00022692"/>
    </source>
</evidence>
<dbReference type="GO" id="GO:0015483">
    <property type="term" value="F:long-chain fatty acid transporting porin activity"/>
    <property type="evidence" value="ECO:0007669"/>
    <property type="project" value="TreeGrafter"/>
</dbReference>
<dbReference type="PANTHER" id="PTHR35093:SF8">
    <property type="entry name" value="OUTER MEMBRANE PROTEIN NMB0088-RELATED"/>
    <property type="match status" value="1"/>
</dbReference>
<dbReference type="RefSeq" id="WP_196936121.1">
    <property type="nucleotide sequence ID" value="NZ_MU158698.1"/>
</dbReference>
<evidence type="ECO:0000256" key="1">
    <source>
        <dbReference type="ARBA" id="ARBA00004571"/>
    </source>
</evidence>
<dbReference type="Gene3D" id="2.40.160.60">
    <property type="entry name" value="Outer membrane protein transport protein (OMPP1/FadL/TodX)"/>
    <property type="match status" value="1"/>
</dbReference>
<protein>
    <recommendedName>
        <fullName evidence="11">Outer membrane protein transport protein (OMPP1/FadL/TodX)</fullName>
    </recommendedName>
</protein>
<name>A0A928YQU4_9SPHI</name>
<keyword evidence="5 8" id="KW-0732">Signal</keyword>
<organism evidence="9 10">
    <name type="scientific">Sphingobacterium hungaricum</name>
    <dbReference type="NCBI Taxonomy" id="2082723"/>
    <lineage>
        <taxon>Bacteria</taxon>
        <taxon>Pseudomonadati</taxon>
        <taxon>Bacteroidota</taxon>
        <taxon>Sphingobacteriia</taxon>
        <taxon>Sphingobacteriales</taxon>
        <taxon>Sphingobacteriaceae</taxon>
        <taxon>Sphingobacterium</taxon>
    </lineage>
</organism>
<dbReference type="PANTHER" id="PTHR35093">
    <property type="entry name" value="OUTER MEMBRANE PROTEIN NMB0088-RELATED"/>
    <property type="match status" value="1"/>
</dbReference>